<evidence type="ECO:0000313" key="1">
    <source>
        <dbReference type="EMBL" id="KAJ2789962.1"/>
    </source>
</evidence>
<feature type="non-terminal residue" evidence="1">
    <location>
        <position position="1"/>
    </location>
</feature>
<dbReference type="Proteomes" id="UP001140066">
    <property type="component" value="Unassembled WGS sequence"/>
</dbReference>
<protein>
    <submittedName>
        <fullName evidence="1">28S ribosomal protein S5, mitochondrial</fullName>
    </submittedName>
</protein>
<name>A0ACC1KIA2_9FUNG</name>
<comment type="caution">
    <text evidence="1">The sequence shown here is derived from an EMBL/GenBank/DDBJ whole genome shotgun (WGS) entry which is preliminary data.</text>
</comment>
<dbReference type="EMBL" id="JANBUK010000443">
    <property type="protein sequence ID" value="KAJ2789962.1"/>
    <property type="molecule type" value="Genomic_DNA"/>
</dbReference>
<gene>
    <name evidence="1" type="primary">MRPS5</name>
    <name evidence="1" type="ORF">GGI18_002094</name>
</gene>
<organism evidence="1 2">
    <name type="scientific">Coemansia linderi</name>
    <dbReference type="NCBI Taxonomy" id="2663919"/>
    <lineage>
        <taxon>Eukaryota</taxon>
        <taxon>Fungi</taxon>
        <taxon>Fungi incertae sedis</taxon>
        <taxon>Zoopagomycota</taxon>
        <taxon>Kickxellomycotina</taxon>
        <taxon>Kickxellomycetes</taxon>
        <taxon>Kickxellales</taxon>
        <taxon>Kickxellaceae</taxon>
        <taxon>Coemansia</taxon>
    </lineage>
</organism>
<reference evidence="1" key="1">
    <citation type="submission" date="2022-07" db="EMBL/GenBank/DDBJ databases">
        <title>Phylogenomic reconstructions and comparative analyses of Kickxellomycotina fungi.</title>
        <authorList>
            <person name="Reynolds N.K."/>
            <person name="Stajich J.E."/>
            <person name="Barry K."/>
            <person name="Grigoriev I.V."/>
            <person name="Crous P."/>
            <person name="Smith M.E."/>
        </authorList>
    </citation>
    <scope>NUCLEOTIDE SEQUENCE</scope>
    <source>
        <strain evidence="1">BCRC 34191</strain>
    </source>
</reference>
<accession>A0ACC1KIA2</accession>
<keyword evidence="1" id="KW-0689">Ribosomal protein</keyword>
<proteinExistence type="predicted"/>
<keyword evidence="2" id="KW-1185">Reference proteome</keyword>
<evidence type="ECO:0000313" key="2">
    <source>
        <dbReference type="Proteomes" id="UP001140066"/>
    </source>
</evidence>
<keyword evidence="1" id="KW-0687">Ribonucleoprotein</keyword>
<sequence length="66" mass="7389">ICECIGIQDLAGKIHGSRNPMNVIKAVFGALQTQRVPDDLAKARGMRLVDVYHTYYGNIKPTFVRK</sequence>